<reference evidence="5 6" key="1">
    <citation type="journal article" date="2017" name="BMC Genomics">
        <title>Genomic analysis of methanogenic archaea reveals a shift towards energy conservation.</title>
        <authorList>
            <person name="Gilmore S.P."/>
            <person name="Henske J.K."/>
            <person name="Sexton J.A."/>
            <person name="Solomon K.V."/>
            <person name="Seppala S."/>
            <person name="Yoo J.I."/>
            <person name="Huyett L.M."/>
            <person name="Pressman A."/>
            <person name="Cogan J.Z."/>
            <person name="Kivenson V."/>
            <person name="Peng X."/>
            <person name="Tan Y."/>
            <person name="Valentine D.L."/>
            <person name="O'Malley M.A."/>
        </authorList>
    </citation>
    <scope>NUCLEOTIDE SEQUENCE [LARGE SCALE GENOMIC DNA]</scope>
    <source>
        <strain evidence="5 6">M.o.H.</strain>
    </source>
</reference>
<keyword evidence="2" id="KW-0808">Transferase</keyword>
<dbReference type="PANTHER" id="PTHR10584">
    <property type="entry name" value="SUGAR KINASE"/>
    <property type="match status" value="1"/>
</dbReference>
<dbReference type="OrthoDB" id="26949at2157"/>
<dbReference type="Gene3D" id="3.40.1190.20">
    <property type="match status" value="1"/>
</dbReference>
<gene>
    <name evidence="5" type="ORF">ASJ80_00165</name>
</gene>
<accession>A0A2A2H208</accession>
<dbReference type="InterPro" id="IPR011611">
    <property type="entry name" value="PfkB_dom"/>
</dbReference>
<dbReference type="GO" id="GO:0005829">
    <property type="term" value="C:cytosol"/>
    <property type="evidence" value="ECO:0007669"/>
    <property type="project" value="TreeGrafter"/>
</dbReference>
<keyword evidence="3 5" id="KW-0418">Kinase</keyword>
<dbReference type="SUPFAM" id="SSF53613">
    <property type="entry name" value="Ribokinase-like"/>
    <property type="match status" value="1"/>
</dbReference>
<sequence>MSTITLIGPITNDTIVKDSSTYKSIGGAVYYQSSVLERLKINTKAIITLSKKDEELLNAFRENIELFPIFTDETIKFQNIYPDNNPNHRIQKAHIPSNPIKVKDIASLDLENSKAILLGPLCPYDIPLETFKYLSELKIPIYLGAQGYLRHLKGEKIVLRPWNDFQKFLKFVNILFIDENEAKTILGTQISLDHVAKTLTSFGPEEVIITQGSSGSTIYSKKLDKIYRIPAFSPQKIEDPTGLGDTYMAAYAARKIETEDPRICGKFASAASVIKLENKGAFNGNKKLIHKRCTNHSENVH</sequence>
<comment type="caution">
    <text evidence="5">The sequence shown here is derived from an EMBL/GenBank/DDBJ whole genome shotgun (WGS) entry which is preliminary data.</text>
</comment>
<evidence type="ECO:0000256" key="1">
    <source>
        <dbReference type="ARBA" id="ARBA00010688"/>
    </source>
</evidence>
<protein>
    <submittedName>
        <fullName evidence="5">Carbohydrate kinase</fullName>
    </submittedName>
</protein>
<dbReference type="Pfam" id="PF00294">
    <property type="entry name" value="PfkB"/>
    <property type="match status" value="1"/>
</dbReference>
<evidence type="ECO:0000313" key="5">
    <source>
        <dbReference type="EMBL" id="PAV03407.1"/>
    </source>
</evidence>
<comment type="similarity">
    <text evidence="1">Belongs to the carbohydrate kinase PfkB family.</text>
</comment>
<name>A0A2A2H208_METBR</name>
<dbReference type="GO" id="GO:0016301">
    <property type="term" value="F:kinase activity"/>
    <property type="evidence" value="ECO:0007669"/>
    <property type="project" value="UniProtKB-KW"/>
</dbReference>
<proteinExistence type="inferred from homology"/>
<dbReference type="Proteomes" id="UP000217784">
    <property type="component" value="Unassembled WGS sequence"/>
</dbReference>
<dbReference type="PANTHER" id="PTHR10584:SF166">
    <property type="entry name" value="RIBOKINASE"/>
    <property type="match status" value="1"/>
</dbReference>
<evidence type="ECO:0000259" key="4">
    <source>
        <dbReference type="Pfam" id="PF00294"/>
    </source>
</evidence>
<evidence type="ECO:0000313" key="6">
    <source>
        <dbReference type="Proteomes" id="UP000217784"/>
    </source>
</evidence>
<evidence type="ECO:0000256" key="3">
    <source>
        <dbReference type="ARBA" id="ARBA00022777"/>
    </source>
</evidence>
<keyword evidence="6" id="KW-1185">Reference proteome</keyword>
<dbReference type="RefSeq" id="WP_069583277.1">
    <property type="nucleotide sequence ID" value="NZ_LMVM01000038.1"/>
</dbReference>
<evidence type="ECO:0000256" key="2">
    <source>
        <dbReference type="ARBA" id="ARBA00022679"/>
    </source>
</evidence>
<dbReference type="InterPro" id="IPR029056">
    <property type="entry name" value="Ribokinase-like"/>
</dbReference>
<feature type="domain" description="Carbohydrate kinase PfkB" evidence="4">
    <location>
        <begin position="163"/>
        <end position="285"/>
    </location>
</feature>
<dbReference type="AlphaFoldDB" id="A0A2A2H208"/>
<dbReference type="EMBL" id="LMVM01000038">
    <property type="protein sequence ID" value="PAV03407.1"/>
    <property type="molecule type" value="Genomic_DNA"/>
</dbReference>
<organism evidence="5 6">
    <name type="scientific">Methanobacterium bryantii</name>
    <dbReference type="NCBI Taxonomy" id="2161"/>
    <lineage>
        <taxon>Archaea</taxon>
        <taxon>Methanobacteriati</taxon>
        <taxon>Methanobacteriota</taxon>
        <taxon>Methanomada group</taxon>
        <taxon>Methanobacteria</taxon>
        <taxon>Methanobacteriales</taxon>
        <taxon>Methanobacteriaceae</taxon>
        <taxon>Methanobacterium</taxon>
    </lineage>
</organism>